<name>A0A094ZLU0_SCHHA</name>
<reference evidence="1" key="1">
    <citation type="journal article" date="2012" name="Nat. Genet.">
        <title>Whole-genome sequence of Schistosoma haematobium.</title>
        <authorList>
            <person name="Young N.D."/>
            <person name="Jex A.R."/>
            <person name="Li B."/>
            <person name="Liu S."/>
            <person name="Yang L."/>
            <person name="Xiong Z."/>
            <person name="Li Y."/>
            <person name="Cantacessi C."/>
            <person name="Hall R.S."/>
            <person name="Xu X."/>
            <person name="Chen F."/>
            <person name="Wu X."/>
            <person name="Zerlotini A."/>
            <person name="Oliveira G."/>
            <person name="Hofmann A."/>
            <person name="Zhang G."/>
            <person name="Fang X."/>
            <person name="Kang Y."/>
            <person name="Campbell B.E."/>
            <person name="Loukas A."/>
            <person name="Ranganathan S."/>
            <person name="Rollinson D."/>
            <person name="Rinaldi G."/>
            <person name="Brindley P.J."/>
            <person name="Yang H."/>
            <person name="Wang J."/>
            <person name="Wang J."/>
            <person name="Gasser R.B."/>
        </authorList>
    </citation>
    <scope>NUCLEOTIDE SEQUENCE [LARGE SCALE GENOMIC DNA]</scope>
</reference>
<dbReference type="AlphaFoldDB" id="A0A094ZLU0"/>
<dbReference type="EMBL" id="KL250649">
    <property type="protein sequence ID" value="KGB35002.1"/>
    <property type="molecule type" value="Genomic_DNA"/>
</dbReference>
<proteinExistence type="predicted"/>
<evidence type="ECO:0000313" key="1">
    <source>
        <dbReference type="EMBL" id="KGB35002.1"/>
    </source>
</evidence>
<protein>
    <submittedName>
        <fullName evidence="1">Uncharacterized protein</fullName>
    </submittedName>
</protein>
<gene>
    <name evidence="1" type="ORF">MS3_03237</name>
</gene>
<accession>A0A094ZLU0</accession>
<organism evidence="1">
    <name type="scientific">Schistosoma haematobium</name>
    <name type="common">Blood fluke</name>
    <dbReference type="NCBI Taxonomy" id="6185"/>
    <lineage>
        <taxon>Eukaryota</taxon>
        <taxon>Metazoa</taxon>
        <taxon>Spiralia</taxon>
        <taxon>Lophotrochozoa</taxon>
        <taxon>Platyhelminthes</taxon>
        <taxon>Trematoda</taxon>
        <taxon>Digenea</taxon>
        <taxon>Strigeidida</taxon>
        <taxon>Schistosomatoidea</taxon>
        <taxon>Schistosomatidae</taxon>
        <taxon>Schistosoma</taxon>
    </lineage>
</organism>
<sequence>MDVTNKSGNIHCKSKIMFYISNTNLKPVGAPKTQQLKKMINSFHPQGFECD</sequence>